<evidence type="ECO:0000256" key="1">
    <source>
        <dbReference type="SAM" id="Phobius"/>
    </source>
</evidence>
<evidence type="ECO:0008006" key="4">
    <source>
        <dbReference type="Google" id="ProtNLM"/>
    </source>
</evidence>
<name>A0A7X8XVE2_9BACT</name>
<keyword evidence="1" id="KW-0812">Transmembrane</keyword>
<comment type="caution">
    <text evidence="2">The sequence shown here is derived from an EMBL/GenBank/DDBJ whole genome shotgun (WGS) entry which is preliminary data.</text>
</comment>
<evidence type="ECO:0000313" key="2">
    <source>
        <dbReference type="EMBL" id="NLR91263.1"/>
    </source>
</evidence>
<dbReference type="AlphaFoldDB" id="A0A7X8XVE2"/>
<keyword evidence="3" id="KW-1185">Reference proteome</keyword>
<proteinExistence type="predicted"/>
<organism evidence="2 3">
    <name type="scientific">Flammeovirga agarivorans</name>
    <dbReference type="NCBI Taxonomy" id="2726742"/>
    <lineage>
        <taxon>Bacteria</taxon>
        <taxon>Pseudomonadati</taxon>
        <taxon>Bacteroidota</taxon>
        <taxon>Cytophagia</taxon>
        <taxon>Cytophagales</taxon>
        <taxon>Flammeovirgaceae</taxon>
        <taxon>Flammeovirga</taxon>
    </lineage>
</organism>
<evidence type="ECO:0000313" key="3">
    <source>
        <dbReference type="Proteomes" id="UP000585050"/>
    </source>
</evidence>
<dbReference type="EMBL" id="JABAIL010000002">
    <property type="protein sequence ID" value="NLR91263.1"/>
    <property type="molecule type" value="Genomic_DNA"/>
</dbReference>
<dbReference type="Proteomes" id="UP000585050">
    <property type="component" value="Unassembled WGS sequence"/>
</dbReference>
<protein>
    <recommendedName>
        <fullName evidence="4">DUF4157 domain-containing protein</fullName>
    </recommendedName>
</protein>
<reference evidence="2 3" key="1">
    <citation type="submission" date="2020-04" db="EMBL/GenBank/DDBJ databases">
        <title>Flammeovirga sp. SR4, a novel species isolated from seawater.</title>
        <authorList>
            <person name="Wang X."/>
        </authorList>
    </citation>
    <scope>NUCLEOTIDE SEQUENCE [LARGE SCALE GENOMIC DNA]</scope>
    <source>
        <strain evidence="2 3">SR4</strain>
    </source>
</reference>
<feature type="transmembrane region" description="Helical" evidence="1">
    <location>
        <begin position="55"/>
        <end position="74"/>
    </location>
</feature>
<accession>A0A7X8XVE2</accession>
<dbReference type="RefSeq" id="WP_168881959.1">
    <property type="nucleotide sequence ID" value="NZ_JABAIL010000002.1"/>
</dbReference>
<keyword evidence="1" id="KW-1133">Transmembrane helix</keyword>
<keyword evidence="1" id="KW-0472">Membrane</keyword>
<sequence>MFLVFNKLIPVKGFAAMAVYPFIFVRSECKSYQHSERWQILIRHEKIHFEQQKELLLIFFYLWYVIEYFIRLVIHKNSNEAYRNISFEREAYKNEGNINYLSTRNRFSWLKHL</sequence>
<gene>
    <name evidence="2" type="ORF">HGP29_08600</name>
</gene>